<dbReference type="EMBL" id="JAGEOK010000009">
    <property type="protein sequence ID" value="MBO2438995.1"/>
    <property type="molecule type" value="Genomic_DNA"/>
</dbReference>
<organism evidence="1 2">
    <name type="scientific">Actinomadura nitritigenes</name>
    <dbReference type="NCBI Taxonomy" id="134602"/>
    <lineage>
        <taxon>Bacteria</taxon>
        <taxon>Bacillati</taxon>
        <taxon>Actinomycetota</taxon>
        <taxon>Actinomycetes</taxon>
        <taxon>Streptosporangiales</taxon>
        <taxon>Thermomonosporaceae</taxon>
        <taxon>Actinomadura</taxon>
    </lineage>
</organism>
<accession>A0ABS3QYV7</accession>
<evidence type="ECO:0000313" key="2">
    <source>
        <dbReference type="Proteomes" id="UP000666915"/>
    </source>
</evidence>
<sequence length="208" mass="23309">MLLPGDRGGGEFALTRDALERCTKLLIRLQEEFDLCLIDLSAGRSHAAEMVLTATAQPELRPLETRWLVFHRWTRQNILAAAGLVYGDRGLIRGGVERGHREDELAGSIRFVRTGMVDPESAEPAGFPPAHAAWLHDHHRALEELARRNRLDRTTVLASVPLEPALQMREQLISDQDVRAGRIANAETTEAFDRLAQKLVDPTAWERP</sequence>
<protein>
    <submittedName>
        <fullName evidence="1">Uncharacterized protein</fullName>
    </submittedName>
</protein>
<evidence type="ECO:0000313" key="1">
    <source>
        <dbReference type="EMBL" id="MBO2438995.1"/>
    </source>
</evidence>
<name>A0ABS3QYV7_9ACTN</name>
<proteinExistence type="predicted"/>
<reference evidence="1 2" key="1">
    <citation type="submission" date="2021-03" db="EMBL/GenBank/DDBJ databases">
        <authorList>
            <person name="Kanchanasin P."/>
            <person name="Saeng-In P."/>
            <person name="Phongsopitanun W."/>
            <person name="Yuki M."/>
            <person name="Kudo T."/>
            <person name="Ohkuma M."/>
            <person name="Tanasupawat S."/>
        </authorList>
    </citation>
    <scope>NUCLEOTIDE SEQUENCE [LARGE SCALE GENOMIC DNA]</scope>
    <source>
        <strain evidence="1 2">L46</strain>
    </source>
</reference>
<dbReference type="NCBIfam" id="NF040564">
    <property type="entry name" value="SCO2523_fam"/>
    <property type="match status" value="1"/>
</dbReference>
<keyword evidence="2" id="KW-1185">Reference proteome</keyword>
<comment type="caution">
    <text evidence="1">The sequence shown here is derived from an EMBL/GenBank/DDBJ whole genome shotgun (WGS) entry which is preliminary data.</text>
</comment>
<dbReference type="Proteomes" id="UP000666915">
    <property type="component" value="Unassembled WGS sequence"/>
</dbReference>
<gene>
    <name evidence="1" type="ORF">J4557_15860</name>
</gene>
<dbReference type="RefSeq" id="WP_208267294.1">
    <property type="nucleotide sequence ID" value="NZ_BAAAGM010000031.1"/>
</dbReference>